<gene>
    <name evidence="2" type="ordered locus">XAC3417</name>
</gene>
<dbReference type="KEGG" id="xac:XAC3417"/>
<dbReference type="Proteomes" id="UP000000576">
    <property type="component" value="Chromosome"/>
</dbReference>
<feature type="region of interest" description="Disordered" evidence="1">
    <location>
        <begin position="1"/>
        <end position="39"/>
    </location>
</feature>
<proteinExistence type="predicted"/>
<evidence type="ECO:0000313" key="3">
    <source>
        <dbReference type="Proteomes" id="UP000000576"/>
    </source>
</evidence>
<organism evidence="2 3">
    <name type="scientific">Xanthomonas axonopodis pv. citri (strain 306)</name>
    <dbReference type="NCBI Taxonomy" id="190486"/>
    <lineage>
        <taxon>Bacteria</taxon>
        <taxon>Pseudomonadati</taxon>
        <taxon>Pseudomonadota</taxon>
        <taxon>Gammaproteobacteria</taxon>
        <taxon>Lysobacterales</taxon>
        <taxon>Lysobacteraceae</taxon>
        <taxon>Xanthomonas</taxon>
    </lineage>
</organism>
<reference evidence="2 3" key="1">
    <citation type="journal article" date="2002" name="Nature">
        <title>Comparison of the genomes of two Xanthomonas pathogens with differing host specificities.</title>
        <authorList>
            <person name="da Silva A.C."/>
            <person name="Ferro J.A."/>
            <person name="Reinach F.C."/>
            <person name="Farah C.S."/>
            <person name="Furlan L.R."/>
            <person name="Quaggio R.B."/>
            <person name="Monteiro-Vitorello C.B."/>
            <person name="Van Sluys M.A."/>
            <person name="Almeida N.F."/>
            <person name="Alves L.M."/>
            <person name="do Amaral A.M."/>
            <person name="Bertolini M.C."/>
            <person name="Camargo L.E."/>
            <person name="Camarotte G."/>
            <person name="Cannavan F."/>
            <person name="Cardozo J."/>
            <person name="Chambergo F."/>
            <person name="Ciapina L.P."/>
            <person name="Cicarelli R.M."/>
            <person name="Coutinho L.L."/>
            <person name="Cursino-Santos J.R."/>
            <person name="El-Dorry H."/>
            <person name="Faria J.B."/>
            <person name="Ferreira A.J."/>
            <person name="Ferreira R.C."/>
            <person name="Ferro M.I."/>
            <person name="Formighieri E.F."/>
            <person name="Franco M.C."/>
            <person name="Greggio C.C."/>
            <person name="Gruber A."/>
            <person name="Katsuyama A.M."/>
            <person name="Kishi L.T."/>
            <person name="Leite R.P."/>
            <person name="Lemos E.G."/>
            <person name="Lemos M.V."/>
            <person name="Locali E.C."/>
            <person name="Machado M.A."/>
            <person name="Madeira A.M."/>
            <person name="Martinez-Rossi N.M."/>
            <person name="Martins E.C."/>
            <person name="Meidanis J."/>
            <person name="Menck C.F."/>
            <person name="Miyaki C.Y."/>
            <person name="Moon D.H."/>
            <person name="Moreira L.M."/>
            <person name="Novo M.T."/>
            <person name="Okura V.K."/>
            <person name="Oliveira M.C."/>
            <person name="Oliveira V.R."/>
            <person name="Pereira H.A."/>
            <person name="Rossi A."/>
            <person name="Sena J.A."/>
            <person name="Silva C."/>
            <person name="de Souza R.F."/>
            <person name="Spinola L.A."/>
            <person name="Takita M.A."/>
            <person name="Tamura R.E."/>
            <person name="Teixeira E.C."/>
            <person name="Tezza R.I."/>
            <person name="Trindade dos Santos M."/>
            <person name="Truffi D."/>
            <person name="Tsai S.M."/>
            <person name="White F.F."/>
            <person name="Setubal J.C."/>
            <person name="Kitajima J.P."/>
        </authorList>
    </citation>
    <scope>NUCLEOTIDE SEQUENCE [LARGE SCALE GENOMIC DNA]</scope>
    <source>
        <strain evidence="2 3">306</strain>
    </source>
</reference>
<dbReference type="EMBL" id="AE008923">
    <property type="protein sequence ID" value="AAM38260.1"/>
    <property type="molecule type" value="Genomic_DNA"/>
</dbReference>
<evidence type="ECO:0000313" key="2">
    <source>
        <dbReference type="EMBL" id="AAM38260.1"/>
    </source>
</evidence>
<name>A0AAI8ETV4_XANAC</name>
<dbReference type="AlphaFoldDB" id="A0AAI8ETV4"/>
<evidence type="ECO:0000256" key="1">
    <source>
        <dbReference type="SAM" id="MobiDB-lite"/>
    </source>
</evidence>
<sequence>MPRKSLQGRTCSVSRDGRRARALQPRSRSKAPRLGHTNRPIHFKTATCISLHRVASNVACAVPSPDSLLAVLLKAMHTGDHDVPLLAERRDQVHCAQQAGCLSSLSRAAPIRPPSPKQKTATRATTRRCRDCSIK</sequence>
<accession>A0AAI8ETV4</accession>
<feature type="region of interest" description="Disordered" evidence="1">
    <location>
        <begin position="106"/>
        <end position="135"/>
    </location>
</feature>
<protein>
    <submittedName>
        <fullName evidence="2">Uncharacterized protein</fullName>
    </submittedName>
</protein>